<comment type="catalytic activity">
    <reaction evidence="5">
        <text>N(2)-acetyl-L-ornithine + 2-oxoglutarate = N-acetyl-L-glutamate 5-semialdehyde + L-glutamate</text>
        <dbReference type="Rhea" id="RHEA:18049"/>
        <dbReference type="ChEBI" id="CHEBI:16810"/>
        <dbReference type="ChEBI" id="CHEBI:29123"/>
        <dbReference type="ChEBI" id="CHEBI:29985"/>
        <dbReference type="ChEBI" id="CHEBI:57805"/>
        <dbReference type="EC" id="2.6.1.11"/>
    </reaction>
</comment>
<dbReference type="NCBIfam" id="NF002325">
    <property type="entry name" value="PRK01278.1"/>
    <property type="match status" value="1"/>
</dbReference>
<keyword evidence="1 5" id="KW-0032">Aminotransferase</keyword>
<dbReference type="GO" id="GO:0006526">
    <property type="term" value="P:L-arginine biosynthetic process"/>
    <property type="evidence" value="ECO:0007669"/>
    <property type="project" value="UniProtKB-UniRule"/>
</dbReference>
<feature type="modified residue" description="N6-(pyridoxal phosphate)lysine" evidence="5">
    <location>
        <position position="253"/>
    </location>
</feature>
<sequence length="401" mass="43319">MKQTDQEIFATDKASYVPVFNRYKIVLDHGEGVYVWDNNGKKYIDFLGGIAVNVLGHAYKPLVDAVAEQAGKLIHCSNLYYTQAQADAAAKLVKLSGLGKAFFGNSGAEANEGAIKIARKYAHAIDPEKSQIITAWNSFHGRTLATLTATGQPHYQEGVGPLPAGFDYVHYNDIEELESLMSDKTAAVMLETIQGEGGVYTPENDYLKKVRALCDKHHALLIFDEIQAGIGRSGKFFAYEKYGVKPDIVTLAKGLAGGVPIGAFIVTDEVAAAFKPGDHGTTFGGNPLACAAANVVLDTVPQAEFLHNVETVGSYFKDKLAALKDKYPTLIKEVRGTGLILGAELTSAEHGRDIVNDCLEKGAIINCTVGKVLRFIPPLIITQEQVDEVVAVLDDVLRKYA</sequence>
<evidence type="ECO:0000313" key="6">
    <source>
        <dbReference type="EMBL" id="SFH67613.1"/>
    </source>
</evidence>
<dbReference type="InterPro" id="IPR015422">
    <property type="entry name" value="PyrdxlP-dep_Trfase_small"/>
</dbReference>
<dbReference type="InterPro" id="IPR015424">
    <property type="entry name" value="PyrdxlP-dep_Trfase"/>
</dbReference>
<dbReference type="UniPathway" id="UPA00068">
    <property type="reaction ID" value="UER00109"/>
</dbReference>
<feature type="binding site" evidence="5">
    <location>
        <position position="142"/>
    </location>
    <ligand>
        <name>N(2)-acetyl-L-ornithine</name>
        <dbReference type="ChEBI" id="CHEBI:57805"/>
    </ligand>
</feature>
<keyword evidence="2 5" id="KW-0028">Amino-acid biosynthesis</keyword>
<dbReference type="PANTHER" id="PTHR11986">
    <property type="entry name" value="AMINOTRANSFERASE CLASS III"/>
    <property type="match status" value="1"/>
</dbReference>
<accession>A0A1I3BZJ0</accession>
<proteinExistence type="inferred from homology"/>
<feature type="binding site" evidence="5">
    <location>
        <begin position="224"/>
        <end position="227"/>
    </location>
    <ligand>
        <name>pyridoxal 5'-phosphate</name>
        <dbReference type="ChEBI" id="CHEBI:597326"/>
    </ligand>
</feature>
<comment type="pathway">
    <text evidence="5">Amino-acid biosynthesis; L-arginine biosynthesis; N(2)-acetyl-L-ornithine from L-glutamate: step 4/4.</text>
</comment>
<gene>
    <name evidence="5" type="primary">argD</name>
    <name evidence="6" type="ORF">SAMN04487861_10237</name>
</gene>
<comment type="similarity">
    <text evidence="5">Belongs to the class-III pyridoxal-phosphate-dependent aminotransferase family. ArgD subfamily.</text>
</comment>
<dbReference type="EC" id="2.6.1.11" evidence="5"/>
<dbReference type="Gene3D" id="3.90.1150.10">
    <property type="entry name" value="Aspartate Aminotransferase, domain 1"/>
    <property type="match status" value="1"/>
</dbReference>
<feature type="binding site" evidence="5">
    <location>
        <position position="282"/>
    </location>
    <ligand>
        <name>pyridoxal 5'-phosphate</name>
        <dbReference type="ChEBI" id="CHEBI:597326"/>
    </ligand>
</feature>
<comment type="subcellular location">
    <subcellularLocation>
        <location evidence="5">Cytoplasm</location>
    </subcellularLocation>
</comment>
<dbReference type="FunFam" id="3.40.640.10:FF:000004">
    <property type="entry name" value="Acetylornithine aminotransferase"/>
    <property type="match status" value="1"/>
</dbReference>
<feature type="binding site" evidence="5">
    <location>
        <position position="139"/>
    </location>
    <ligand>
        <name>pyridoxal 5'-phosphate</name>
        <dbReference type="ChEBI" id="CHEBI:597326"/>
    </ligand>
</feature>
<keyword evidence="4 5" id="KW-0663">Pyridoxal phosphate</keyword>
<dbReference type="OrthoDB" id="3034088at2"/>
<dbReference type="PIRSF" id="PIRSF000521">
    <property type="entry name" value="Transaminase_4ab_Lys_Orn"/>
    <property type="match status" value="1"/>
</dbReference>
<dbReference type="PROSITE" id="PS00600">
    <property type="entry name" value="AA_TRANSFER_CLASS_3"/>
    <property type="match status" value="1"/>
</dbReference>
<keyword evidence="3 5" id="KW-0808">Transferase</keyword>
<dbReference type="RefSeq" id="WP_075441723.1">
    <property type="nucleotide sequence ID" value="NZ_FOQK01000002.1"/>
</dbReference>
<reference evidence="6 7" key="1">
    <citation type="submission" date="2016-10" db="EMBL/GenBank/DDBJ databases">
        <authorList>
            <person name="de Groot N.N."/>
        </authorList>
    </citation>
    <scope>NUCLEOTIDE SEQUENCE [LARGE SCALE GENOMIC DNA]</scope>
    <source>
        <strain evidence="6 7">Z108</strain>
    </source>
</reference>
<dbReference type="Proteomes" id="UP000183639">
    <property type="component" value="Unassembled WGS sequence"/>
</dbReference>
<comment type="subunit">
    <text evidence="5">Homodimer.</text>
</comment>
<dbReference type="PANTHER" id="PTHR11986:SF79">
    <property type="entry name" value="ACETYLORNITHINE AMINOTRANSFERASE, MITOCHONDRIAL"/>
    <property type="match status" value="1"/>
</dbReference>
<evidence type="ECO:0000256" key="3">
    <source>
        <dbReference type="ARBA" id="ARBA00022679"/>
    </source>
</evidence>
<dbReference type="AlphaFoldDB" id="A0A1I3BZJ0"/>
<comment type="cofactor">
    <cofactor evidence="5">
        <name>pyridoxal 5'-phosphate</name>
        <dbReference type="ChEBI" id="CHEBI:597326"/>
    </cofactor>
    <text evidence="5">Binds 1 pyridoxal phosphate per subunit.</text>
</comment>
<evidence type="ECO:0000256" key="5">
    <source>
        <dbReference type="HAMAP-Rule" id="MF_01107"/>
    </source>
</evidence>
<feature type="binding site" evidence="5">
    <location>
        <position position="281"/>
    </location>
    <ligand>
        <name>N(2)-acetyl-L-ornithine</name>
        <dbReference type="ChEBI" id="CHEBI:57805"/>
    </ligand>
</feature>
<dbReference type="InterPro" id="IPR049704">
    <property type="entry name" value="Aminotrans_3_PPA_site"/>
</dbReference>
<dbReference type="InterPro" id="IPR005814">
    <property type="entry name" value="Aminotrans_3"/>
</dbReference>
<dbReference type="NCBIfam" id="NF002874">
    <property type="entry name" value="PRK03244.1"/>
    <property type="match status" value="1"/>
</dbReference>
<dbReference type="EMBL" id="FOQK01000002">
    <property type="protein sequence ID" value="SFH67613.1"/>
    <property type="molecule type" value="Genomic_DNA"/>
</dbReference>
<dbReference type="Pfam" id="PF00202">
    <property type="entry name" value="Aminotran_3"/>
    <property type="match status" value="1"/>
</dbReference>
<dbReference type="CDD" id="cd00610">
    <property type="entry name" value="OAT_like"/>
    <property type="match status" value="1"/>
</dbReference>
<comment type="miscellaneous">
    <text evidence="5">May also have succinyldiaminopimelate aminotransferase activity, thus carrying out the corresponding step in lysine biosynthesis.</text>
</comment>
<organism evidence="6 7">
    <name type="scientific">Selenomonas ruminantium</name>
    <dbReference type="NCBI Taxonomy" id="971"/>
    <lineage>
        <taxon>Bacteria</taxon>
        <taxon>Bacillati</taxon>
        <taxon>Bacillota</taxon>
        <taxon>Negativicutes</taxon>
        <taxon>Selenomonadales</taxon>
        <taxon>Selenomonadaceae</taxon>
        <taxon>Selenomonas</taxon>
    </lineage>
</organism>
<evidence type="ECO:0000256" key="4">
    <source>
        <dbReference type="ARBA" id="ARBA00022898"/>
    </source>
</evidence>
<evidence type="ECO:0000313" key="7">
    <source>
        <dbReference type="Proteomes" id="UP000183639"/>
    </source>
</evidence>
<protein>
    <recommendedName>
        <fullName evidence="5">Acetylornithine aminotransferase</fullName>
        <shortName evidence="5">ACOAT</shortName>
        <ecNumber evidence="5">2.6.1.11</ecNumber>
    </recommendedName>
</protein>
<dbReference type="InterPro" id="IPR004636">
    <property type="entry name" value="AcOrn/SuccOrn_fam"/>
</dbReference>
<dbReference type="GO" id="GO:0042802">
    <property type="term" value="F:identical protein binding"/>
    <property type="evidence" value="ECO:0007669"/>
    <property type="project" value="TreeGrafter"/>
</dbReference>
<feature type="binding site" evidence="5">
    <location>
        <begin position="107"/>
        <end position="108"/>
    </location>
    <ligand>
        <name>pyridoxal 5'-phosphate</name>
        <dbReference type="ChEBI" id="CHEBI:597326"/>
    </ligand>
</feature>
<dbReference type="NCBIfam" id="TIGR00707">
    <property type="entry name" value="argD"/>
    <property type="match status" value="1"/>
</dbReference>
<name>A0A1I3BZJ0_SELRU</name>
<dbReference type="GO" id="GO:0003992">
    <property type="term" value="F:N2-acetyl-L-ornithine:2-oxoglutarate 5-aminotransferase activity"/>
    <property type="evidence" value="ECO:0007669"/>
    <property type="project" value="UniProtKB-UniRule"/>
</dbReference>
<dbReference type="GO" id="GO:0005737">
    <property type="term" value="C:cytoplasm"/>
    <property type="evidence" value="ECO:0007669"/>
    <property type="project" value="UniProtKB-SubCell"/>
</dbReference>
<keyword evidence="5" id="KW-0055">Arginine biosynthesis</keyword>
<dbReference type="Gene3D" id="3.40.640.10">
    <property type="entry name" value="Type I PLP-dependent aspartate aminotransferase-like (Major domain)"/>
    <property type="match status" value="1"/>
</dbReference>
<evidence type="ECO:0000256" key="1">
    <source>
        <dbReference type="ARBA" id="ARBA00022576"/>
    </source>
</evidence>
<dbReference type="InterPro" id="IPR050103">
    <property type="entry name" value="Class-III_PLP-dep_AT"/>
</dbReference>
<dbReference type="InterPro" id="IPR015421">
    <property type="entry name" value="PyrdxlP-dep_Trfase_major"/>
</dbReference>
<keyword evidence="5" id="KW-0963">Cytoplasm</keyword>
<evidence type="ECO:0000256" key="2">
    <source>
        <dbReference type="ARBA" id="ARBA00022605"/>
    </source>
</evidence>
<dbReference type="HAMAP" id="MF_01107">
    <property type="entry name" value="ArgD_aminotrans_3"/>
    <property type="match status" value="1"/>
</dbReference>
<dbReference type="GO" id="GO:0030170">
    <property type="term" value="F:pyridoxal phosphate binding"/>
    <property type="evidence" value="ECO:0007669"/>
    <property type="project" value="InterPro"/>
</dbReference>
<dbReference type="SUPFAM" id="SSF53383">
    <property type="entry name" value="PLP-dependent transferases"/>
    <property type="match status" value="1"/>
</dbReference>